<protein>
    <recommendedName>
        <fullName evidence="3">Transcriptional regulator</fullName>
    </recommendedName>
</protein>
<sequence>MPVISRFYGILIAMYFNDHNPPHFHAKYSGYEALFAFDGTILEGELPKRAASFVKEWIGIHKSELEENWLRARAGEPLNYIAPLE</sequence>
<evidence type="ECO:0008006" key="3">
    <source>
        <dbReference type="Google" id="ProtNLM"/>
    </source>
</evidence>
<dbReference type="InterPro" id="IPR025427">
    <property type="entry name" value="DUF4160"/>
</dbReference>
<name>A0A1H4G2R5_ALKAM</name>
<reference evidence="1 2" key="1">
    <citation type="submission" date="2016-10" db="EMBL/GenBank/DDBJ databases">
        <authorList>
            <person name="de Groot N.N."/>
        </authorList>
    </citation>
    <scope>NUCLEOTIDE SEQUENCE [LARGE SCALE GENOMIC DNA]</scope>
    <source>
        <strain evidence="1 2">CGMCC 1.3430</strain>
    </source>
</reference>
<gene>
    <name evidence="1" type="ORF">SAMN04488051_1162</name>
</gene>
<keyword evidence="2" id="KW-1185">Reference proteome</keyword>
<dbReference type="AlphaFoldDB" id="A0A1H4G2R5"/>
<evidence type="ECO:0000313" key="1">
    <source>
        <dbReference type="EMBL" id="SEB03330.1"/>
    </source>
</evidence>
<organism evidence="1 2">
    <name type="scientific">Alkalimonas amylolytica</name>
    <dbReference type="NCBI Taxonomy" id="152573"/>
    <lineage>
        <taxon>Bacteria</taxon>
        <taxon>Pseudomonadati</taxon>
        <taxon>Pseudomonadota</taxon>
        <taxon>Gammaproteobacteria</taxon>
        <taxon>Alkalimonas</taxon>
    </lineage>
</organism>
<dbReference type="STRING" id="152573.SAMN04488051_1162"/>
<dbReference type="EMBL" id="FNRM01000016">
    <property type="protein sequence ID" value="SEB03330.1"/>
    <property type="molecule type" value="Genomic_DNA"/>
</dbReference>
<dbReference type="RefSeq" id="WP_091345415.1">
    <property type="nucleotide sequence ID" value="NZ_FNRM01000016.1"/>
</dbReference>
<proteinExistence type="predicted"/>
<dbReference type="OrthoDB" id="122670at2"/>
<accession>A0A1H4G2R5</accession>
<dbReference type="Pfam" id="PF13711">
    <property type="entry name" value="DUF4160"/>
    <property type="match status" value="1"/>
</dbReference>
<dbReference type="Proteomes" id="UP000198773">
    <property type="component" value="Unassembled WGS sequence"/>
</dbReference>
<evidence type="ECO:0000313" key="2">
    <source>
        <dbReference type="Proteomes" id="UP000198773"/>
    </source>
</evidence>